<dbReference type="NCBIfam" id="TIGR01742">
    <property type="entry name" value="SA_tandem_lipo"/>
    <property type="match status" value="1"/>
</dbReference>
<dbReference type="AlphaFoldDB" id="A0A0S3KA05"/>
<accession>A0A0S3KA05</accession>
<evidence type="ECO:0000313" key="3">
    <source>
        <dbReference type="EMBL" id="OJG92494.1"/>
    </source>
</evidence>
<organism evidence="3 5">
    <name type="scientific">Enterococcus silesiacus</name>
    <dbReference type="NCBI Taxonomy" id="332949"/>
    <lineage>
        <taxon>Bacteria</taxon>
        <taxon>Bacillati</taxon>
        <taxon>Bacillota</taxon>
        <taxon>Bacilli</taxon>
        <taxon>Lactobacillales</taxon>
        <taxon>Enterococcaceae</taxon>
        <taxon>Enterococcus</taxon>
    </lineage>
</organism>
<evidence type="ECO:0000313" key="2">
    <source>
        <dbReference type="EMBL" id="ALS01103.1"/>
    </source>
</evidence>
<dbReference type="Pfam" id="PF04507">
    <property type="entry name" value="DUF576"/>
    <property type="match status" value="1"/>
</dbReference>
<dbReference type="InterPro" id="IPR038641">
    <property type="entry name" value="Csa_sf"/>
</dbReference>
<keyword evidence="4" id="KW-1185">Reference proteome</keyword>
<evidence type="ECO:0000256" key="1">
    <source>
        <dbReference type="ARBA" id="ARBA00009715"/>
    </source>
</evidence>
<dbReference type="Proteomes" id="UP000065511">
    <property type="component" value="Chromosome"/>
</dbReference>
<reference evidence="2 4" key="2">
    <citation type="submission" date="2015-12" db="EMBL/GenBank/DDBJ databases">
        <authorList>
            <person name="Lauer A."/>
            <person name="Humrighouse B."/>
            <person name="Loparev V."/>
            <person name="Shewmaker P.L."/>
            <person name="Whitney A.M."/>
            <person name="McLaughlin R.W."/>
        </authorList>
    </citation>
    <scope>NUCLEOTIDE SEQUENCE [LARGE SCALE GENOMIC DNA]</scope>
    <source>
        <strain evidence="2 4">LMG 23085</strain>
    </source>
</reference>
<protein>
    <submittedName>
        <fullName evidence="3">Tandem lipoprotein</fullName>
    </submittedName>
</protein>
<sequence length="240" mass="27943">MSGLTGCETKNKAEIEQSFDKVLAMYPTPNLESFYDMEGYRDDEFDKDDKGVWVFDSSMSISQSEDGGLFTEGMILRLNRNTRTAKGYYYTFTTWNDLSKPVTKKKYEVTYNKEGFHLVDNVNENSIKEKIQNFNFFVQYGDFNHLDTYKNIKKMYNPEVPMYELEYQLTNTHNNVQALRERYDIPTEKAPTLLLKGTGDLEGSSIGYKQLEIRFSKKPAIVFDDLVDFQPLSEKDIVDE</sequence>
<dbReference type="Proteomes" id="UP000183039">
    <property type="component" value="Unassembled WGS sequence"/>
</dbReference>
<dbReference type="Gene3D" id="2.50.20.40">
    <property type="match status" value="1"/>
</dbReference>
<reference evidence="3 5" key="1">
    <citation type="submission" date="2014-12" db="EMBL/GenBank/DDBJ databases">
        <title>Draft genome sequences of 29 type strains of Enterococci.</title>
        <authorList>
            <person name="Zhong Z."/>
            <person name="Sun Z."/>
            <person name="Liu W."/>
            <person name="Zhang W."/>
            <person name="Zhang H."/>
        </authorList>
    </citation>
    <scope>NUCLEOTIDE SEQUENCE [LARGE SCALE GENOMIC DNA]</scope>
    <source>
        <strain evidence="3 5">DSM 22801</strain>
    </source>
</reference>
<gene>
    <name evidence="2" type="ORF">ATZ33_06895</name>
    <name evidence="3" type="ORF">RV15_GL002919</name>
</gene>
<evidence type="ECO:0000313" key="5">
    <source>
        <dbReference type="Proteomes" id="UP000183039"/>
    </source>
</evidence>
<dbReference type="EMBL" id="CP013614">
    <property type="protein sequence ID" value="ALS01103.1"/>
    <property type="molecule type" value="Genomic_DNA"/>
</dbReference>
<proteinExistence type="inferred from homology"/>
<comment type="similarity">
    <text evidence="1">Belongs to the staphylococcal tandem lipoprotein family.</text>
</comment>
<evidence type="ECO:0000313" key="4">
    <source>
        <dbReference type="Proteomes" id="UP000065511"/>
    </source>
</evidence>
<dbReference type="InterPro" id="IPR007595">
    <property type="entry name" value="Csa"/>
</dbReference>
<dbReference type="KEGG" id="ess:ATZ33_06895"/>
<dbReference type="EMBL" id="JXLC01000005">
    <property type="protein sequence ID" value="OJG92494.1"/>
    <property type="molecule type" value="Genomic_DNA"/>
</dbReference>
<keyword evidence="3" id="KW-0449">Lipoprotein</keyword>
<name>A0A0S3KA05_9ENTE</name>